<feature type="domain" description="Homeobox" evidence="6">
    <location>
        <begin position="18"/>
        <end position="81"/>
    </location>
</feature>
<evidence type="ECO:0000256" key="2">
    <source>
        <dbReference type="ARBA" id="ARBA00023125"/>
    </source>
</evidence>
<dbReference type="PANTHER" id="PTHR11850">
    <property type="entry name" value="HOMEOBOX PROTEIN TRANSCRIPTION FACTORS"/>
    <property type="match status" value="1"/>
</dbReference>
<keyword evidence="8" id="KW-1185">Reference proteome</keyword>
<organism evidence="7 8">
    <name type="scientific">Trichonephila clavata</name>
    <name type="common">Joro spider</name>
    <name type="synonym">Nephila clavata</name>
    <dbReference type="NCBI Taxonomy" id="2740835"/>
    <lineage>
        <taxon>Eukaryota</taxon>
        <taxon>Metazoa</taxon>
        <taxon>Ecdysozoa</taxon>
        <taxon>Arthropoda</taxon>
        <taxon>Chelicerata</taxon>
        <taxon>Arachnida</taxon>
        <taxon>Araneae</taxon>
        <taxon>Araneomorphae</taxon>
        <taxon>Entelegynae</taxon>
        <taxon>Araneoidea</taxon>
        <taxon>Nephilidae</taxon>
        <taxon>Trichonephila</taxon>
    </lineage>
</organism>
<dbReference type="CDD" id="cd00086">
    <property type="entry name" value="homeodomain"/>
    <property type="match status" value="1"/>
</dbReference>
<evidence type="ECO:0000259" key="6">
    <source>
        <dbReference type="PROSITE" id="PS50071"/>
    </source>
</evidence>
<protein>
    <submittedName>
        <fullName evidence="7">Pknox1</fullName>
    </submittedName>
</protein>
<accession>A0A8X6FVI9</accession>
<sequence>MLPISFSQGVFSMSSYRREEGKKRKSLPKSAKAILFDWLRKNVNNPYPSEEVKANLVALTGLTLIQVNNWFINSRRRALKTWTVTKPENQQLETCSFLPVDGASQDFTQSVDSTSRNPLGLSNMNLEILCCAARFVEFRNSLMEQTSTRWDMENVP</sequence>
<dbReference type="GO" id="GO:0005634">
    <property type="term" value="C:nucleus"/>
    <property type="evidence" value="ECO:0007669"/>
    <property type="project" value="UniProtKB-SubCell"/>
</dbReference>
<comment type="subcellular location">
    <subcellularLocation>
        <location evidence="1 5">Nucleus</location>
    </subcellularLocation>
</comment>
<reference evidence="7" key="1">
    <citation type="submission" date="2020-07" db="EMBL/GenBank/DDBJ databases">
        <title>Multicomponent nature underlies the extraordinary mechanical properties of spider dragline silk.</title>
        <authorList>
            <person name="Kono N."/>
            <person name="Nakamura H."/>
            <person name="Mori M."/>
            <person name="Yoshida Y."/>
            <person name="Ohtoshi R."/>
            <person name="Malay A.D."/>
            <person name="Moran D.A.P."/>
            <person name="Tomita M."/>
            <person name="Numata K."/>
            <person name="Arakawa K."/>
        </authorList>
    </citation>
    <scope>NUCLEOTIDE SEQUENCE</scope>
</reference>
<feature type="DNA-binding region" description="Homeobox" evidence="5">
    <location>
        <begin position="20"/>
        <end position="82"/>
    </location>
</feature>
<dbReference type="Pfam" id="PF05920">
    <property type="entry name" value="Homeobox_KN"/>
    <property type="match status" value="1"/>
</dbReference>
<dbReference type="AlphaFoldDB" id="A0A8X6FVI9"/>
<dbReference type="GO" id="GO:0001654">
    <property type="term" value="P:eye development"/>
    <property type="evidence" value="ECO:0007669"/>
    <property type="project" value="UniProtKB-ARBA"/>
</dbReference>
<dbReference type="GO" id="GO:0000987">
    <property type="term" value="F:cis-regulatory region sequence-specific DNA binding"/>
    <property type="evidence" value="ECO:0007669"/>
    <property type="project" value="UniProtKB-ARBA"/>
</dbReference>
<keyword evidence="4 5" id="KW-0539">Nucleus</keyword>
<keyword evidence="2 5" id="KW-0238">DNA-binding</keyword>
<evidence type="ECO:0000256" key="4">
    <source>
        <dbReference type="ARBA" id="ARBA00023242"/>
    </source>
</evidence>
<dbReference type="InterPro" id="IPR001356">
    <property type="entry name" value="HD"/>
</dbReference>
<dbReference type="SMART" id="SM00389">
    <property type="entry name" value="HOX"/>
    <property type="match status" value="1"/>
</dbReference>
<evidence type="ECO:0000313" key="8">
    <source>
        <dbReference type="Proteomes" id="UP000887116"/>
    </source>
</evidence>
<dbReference type="Gene3D" id="1.10.10.60">
    <property type="entry name" value="Homeodomain-like"/>
    <property type="match status" value="1"/>
</dbReference>
<dbReference type="OrthoDB" id="10056939at2759"/>
<evidence type="ECO:0000256" key="1">
    <source>
        <dbReference type="ARBA" id="ARBA00004123"/>
    </source>
</evidence>
<evidence type="ECO:0000256" key="5">
    <source>
        <dbReference type="PROSITE-ProRule" id="PRU00108"/>
    </source>
</evidence>
<dbReference type="Proteomes" id="UP000887116">
    <property type="component" value="Unassembled WGS sequence"/>
</dbReference>
<name>A0A8X6FVI9_TRICU</name>
<dbReference type="InterPro" id="IPR009057">
    <property type="entry name" value="Homeodomain-like_sf"/>
</dbReference>
<keyword evidence="3 5" id="KW-0371">Homeobox</keyword>
<evidence type="ECO:0000256" key="3">
    <source>
        <dbReference type="ARBA" id="ARBA00023155"/>
    </source>
</evidence>
<comment type="caution">
    <text evidence="7">The sequence shown here is derived from an EMBL/GenBank/DDBJ whole genome shotgun (WGS) entry which is preliminary data.</text>
</comment>
<dbReference type="PROSITE" id="PS50071">
    <property type="entry name" value="HOMEOBOX_2"/>
    <property type="match status" value="1"/>
</dbReference>
<proteinExistence type="predicted"/>
<dbReference type="InterPro" id="IPR050224">
    <property type="entry name" value="TALE_homeobox"/>
</dbReference>
<dbReference type="SUPFAM" id="SSF46689">
    <property type="entry name" value="Homeodomain-like"/>
    <property type="match status" value="1"/>
</dbReference>
<dbReference type="InterPro" id="IPR008422">
    <property type="entry name" value="KN_HD"/>
</dbReference>
<gene>
    <name evidence="7" type="primary">NCL1_51151</name>
    <name evidence="7" type="ORF">TNCT_93331</name>
</gene>
<dbReference type="GO" id="GO:0048646">
    <property type="term" value="P:anatomical structure formation involved in morphogenesis"/>
    <property type="evidence" value="ECO:0007669"/>
    <property type="project" value="UniProtKB-ARBA"/>
</dbReference>
<dbReference type="EMBL" id="BMAO01033440">
    <property type="protein sequence ID" value="GFQ89543.1"/>
    <property type="molecule type" value="Genomic_DNA"/>
</dbReference>
<evidence type="ECO:0000313" key="7">
    <source>
        <dbReference type="EMBL" id="GFQ89543.1"/>
    </source>
</evidence>
<dbReference type="GO" id="GO:0006355">
    <property type="term" value="P:regulation of DNA-templated transcription"/>
    <property type="evidence" value="ECO:0007669"/>
    <property type="project" value="InterPro"/>
</dbReference>